<feature type="non-terminal residue" evidence="2">
    <location>
        <position position="1"/>
    </location>
</feature>
<feature type="domain" description="Trimeric autotransporter adhesin YadA-like stalk" evidence="1">
    <location>
        <begin position="219"/>
        <end position="256"/>
    </location>
</feature>
<feature type="domain" description="Trimeric autotransporter adhesin YadA-like stalk" evidence="1">
    <location>
        <begin position="21"/>
        <end position="53"/>
    </location>
</feature>
<dbReference type="Proteomes" id="UP000005809">
    <property type="component" value="Unassembled WGS sequence"/>
</dbReference>
<comment type="caution">
    <text evidence="2">The sequence shown here is derived from an EMBL/GenBank/DDBJ whole genome shotgun (WGS) entry which is preliminary data.</text>
</comment>
<dbReference type="InterPro" id="IPR008635">
    <property type="entry name" value="Coiled_stalk_dom"/>
</dbReference>
<organism evidence="2 3">
    <name type="scientific">Fusobacterium periodonticum D10</name>
    <dbReference type="NCBI Taxonomy" id="620833"/>
    <lineage>
        <taxon>Bacteria</taxon>
        <taxon>Fusobacteriati</taxon>
        <taxon>Fusobacteriota</taxon>
        <taxon>Fusobacteriia</taxon>
        <taxon>Fusobacteriales</taxon>
        <taxon>Fusobacteriaceae</taxon>
        <taxon>Fusobacterium</taxon>
    </lineage>
</organism>
<sequence length="503" mass="51472">TPGTNDVVIGKDGINAGSKPITNVGPGVNGTDAVNKNQLDKIGDNEIKLGGNSGTTAGQKLSQNNGLKFNIKGTDGIETSASGTDVTVKLDTATKSKIDKVTMPMRFSGDDYDSADEANTTIAKGLGERLEIVGGATNLTKGIPNIGTFKNSHGQLEIGLAKNLTGLEAAQFLSDPDNPDKGYSTITGDGYTITPVDSAGNALPEISITKDGINAGEKKITNVAPGTDPTDAVNKSQLDQKIGDNTIKLGGDKSTVTTAQNLSQGGGLQFNIKGANGIETSASGTDVTVKLDTVTKQKIDKAVMPLKFSGDDYDPFDEVSTVVSKELGDKLEIVGGADPSKLSDKNIGVIVDNTGKINLKLAKELTGLTSAEFKTPAGNKTVINGDGLTITPSTTGATPISVTKDGISAGDKKITNVAAGTNPTDAVNKSQLDQKIGDNTIKLGGNTGVTDPQNLSQTGGIKFDIVGTNGITTEAKDGKVTVSVDPSKLSASNSKLSYTANGA</sequence>
<dbReference type="Gene3D" id="2.150.10.10">
    <property type="entry name" value="Serralysin-like metalloprotease, C-terminal"/>
    <property type="match status" value="1"/>
</dbReference>
<gene>
    <name evidence="2" type="ORF">FPOG_01891</name>
</gene>
<dbReference type="AlphaFoldDB" id="K1GLC2"/>
<evidence type="ECO:0000259" key="1">
    <source>
        <dbReference type="Pfam" id="PF05662"/>
    </source>
</evidence>
<dbReference type="Gene3D" id="2.20.70.140">
    <property type="match status" value="2"/>
</dbReference>
<feature type="non-terminal residue" evidence="2">
    <location>
        <position position="503"/>
    </location>
</feature>
<feature type="domain" description="Trimeric autotransporter adhesin YadA-like stalk" evidence="1">
    <location>
        <begin position="413"/>
        <end position="454"/>
    </location>
</feature>
<evidence type="ECO:0000313" key="2">
    <source>
        <dbReference type="EMBL" id="EKA94105.1"/>
    </source>
</evidence>
<dbReference type="InterPro" id="IPR011049">
    <property type="entry name" value="Serralysin-like_metalloprot_C"/>
</dbReference>
<protein>
    <recommendedName>
        <fullName evidence="1">Trimeric autotransporter adhesin YadA-like stalk domain-containing protein</fullName>
    </recommendedName>
</protein>
<dbReference type="GO" id="GO:0019867">
    <property type="term" value="C:outer membrane"/>
    <property type="evidence" value="ECO:0007669"/>
    <property type="project" value="InterPro"/>
</dbReference>
<dbReference type="SUPFAM" id="SSF101967">
    <property type="entry name" value="Adhesin YadA, collagen-binding domain"/>
    <property type="match status" value="3"/>
</dbReference>
<dbReference type="Gene3D" id="6.10.250.2040">
    <property type="match status" value="2"/>
</dbReference>
<dbReference type="HOGENOM" id="CLU_542414_0_0_0"/>
<dbReference type="Pfam" id="PF05662">
    <property type="entry name" value="YadA_stalk"/>
    <property type="match status" value="3"/>
</dbReference>
<name>K1GLC2_9FUSO</name>
<accession>K1GLC2</accession>
<proteinExistence type="predicted"/>
<dbReference type="EMBL" id="ACIF01000109">
    <property type="protein sequence ID" value="EKA94105.1"/>
    <property type="molecule type" value="Genomic_DNA"/>
</dbReference>
<evidence type="ECO:0000313" key="3">
    <source>
        <dbReference type="Proteomes" id="UP000005809"/>
    </source>
</evidence>
<reference evidence="2 3" key="1">
    <citation type="submission" date="2012-05" db="EMBL/GenBank/DDBJ databases">
        <title>The Genome Sequence of Fusobacterium periodontium Oral Taxon 201 Strain D10.</title>
        <authorList>
            <consortium name="The Broad Institute Genome Sequencing Platform"/>
            <consortium name="The Broad Institute Genome Sequencing Center for Infectious Disease"/>
            <person name="Earl A."/>
            <person name="Ward D."/>
            <person name="Feldgarden M."/>
            <person name="Gevers D."/>
            <person name="Strauss J."/>
            <person name="Sibley C."/>
            <person name="White A."/>
            <person name="Ambrose C.E."/>
            <person name="Allen-Vercoe E."/>
            <person name="Walker B."/>
            <person name="Young S.K."/>
            <person name="Zeng Q."/>
            <person name="Gargeya S."/>
            <person name="Fitzgerald M."/>
            <person name="Haas B."/>
            <person name="Abouelleil A."/>
            <person name="Alvarado L."/>
            <person name="Arachchi H.M."/>
            <person name="Berlin A.M."/>
            <person name="Chapman S.B."/>
            <person name="Goldberg J."/>
            <person name="Griggs A."/>
            <person name="Gujja S."/>
            <person name="Hansen M."/>
            <person name="Howarth C."/>
            <person name="Imamovic A."/>
            <person name="Larimer J."/>
            <person name="McCowan C."/>
            <person name="Montmayeur A."/>
            <person name="Murphy C."/>
            <person name="Neiman D."/>
            <person name="Pearson M."/>
            <person name="Priest M."/>
            <person name="Roberts A."/>
            <person name="Saif S."/>
            <person name="Shea T."/>
            <person name="Sisk P."/>
            <person name="Sykes S."/>
            <person name="Wortman J."/>
            <person name="Nusbaum C."/>
            <person name="Birren B."/>
        </authorList>
    </citation>
    <scope>NUCLEOTIDE SEQUENCE [LARGE SCALE GENOMIC DNA]</scope>
    <source>
        <strain evidence="2 3">D10</strain>
    </source>
</reference>